<dbReference type="AlphaFoldDB" id="A0A645JAN9"/>
<protein>
    <submittedName>
        <fullName evidence="2">Uncharacterized protein</fullName>
    </submittedName>
</protein>
<comment type="caution">
    <text evidence="2">The sequence shown here is derived from an EMBL/GenBank/DDBJ whole genome shotgun (WGS) entry which is preliminary data.</text>
</comment>
<proteinExistence type="predicted"/>
<evidence type="ECO:0000256" key="1">
    <source>
        <dbReference type="SAM" id="Phobius"/>
    </source>
</evidence>
<name>A0A645JAN9_9ZZZZ</name>
<evidence type="ECO:0000313" key="2">
    <source>
        <dbReference type="EMBL" id="MPN60718.1"/>
    </source>
</evidence>
<accession>A0A645JAN9</accession>
<keyword evidence="1" id="KW-0472">Membrane</keyword>
<reference evidence="2" key="1">
    <citation type="submission" date="2019-08" db="EMBL/GenBank/DDBJ databases">
        <authorList>
            <person name="Kucharzyk K."/>
            <person name="Murdoch R.W."/>
            <person name="Higgins S."/>
            <person name="Loffler F."/>
        </authorList>
    </citation>
    <scope>NUCLEOTIDE SEQUENCE</scope>
</reference>
<gene>
    <name evidence="2" type="ORF">SDC9_208449</name>
</gene>
<organism evidence="2">
    <name type="scientific">bioreactor metagenome</name>
    <dbReference type="NCBI Taxonomy" id="1076179"/>
    <lineage>
        <taxon>unclassified sequences</taxon>
        <taxon>metagenomes</taxon>
        <taxon>ecological metagenomes</taxon>
    </lineage>
</organism>
<keyword evidence="1" id="KW-1133">Transmembrane helix</keyword>
<keyword evidence="1" id="KW-0812">Transmembrane</keyword>
<dbReference type="EMBL" id="VSSQ01136346">
    <property type="protein sequence ID" value="MPN60718.1"/>
    <property type="molecule type" value="Genomic_DNA"/>
</dbReference>
<feature type="transmembrane region" description="Helical" evidence="1">
    <location>
        <begin position="6"/>
        <end position="24"/>
    </location>
</feature>
<sequence length="80" mass="8704">MLQYFKIGLLVFLYFIGCIARFLFGQINCEAKKIFVSKSAAVGSGTYVVKKRNKAPFIDTCCGGSDPNTALVQCKLASAE</sequence>